<dbReference type="EMBL" id="RHXE01000001">
    <property type="protein sequence ID" value="RSE27509.1"/>
    <property type="molecule type" value="Genomic_DNA"/>
</dbReference>
<evidence type="ECO:0000313" key="4">
    <source>
        <dbReference type="EMBL" id="RSE27509.1"/>
    </source>
</evidence>
<evidence type="ECO:0000256" key="2">
    <source>
        <dbReference type="SAM" id="Phobius"/>
    </source>
</evidence>
<feature type="transmembrane region" description="Helical" evidence="2">
    <location>
        <begin position="12"/>
        <end position="33"/>
    </location>
</feature>
<keyword evidence="2" id="KW-0812">Transmembrane</keyword>
<organism evidence="4 5">
    <name type="scientific">Acinetobacter johnsonii</name>
    <dbReference type="NCBI Taxonomy" id="40214"/>
    <lineage>
        <taxon>Bacteria</taxon>
        <taxon>Pseudomonadati</taxon>
        <taxon>Pseudomonadota</taxon>
        <taxon>Gammaproteobacteria</taxon>
        <taxon>Moraxellales</taxon>
        <taxon>Moraxellaceae</taxon>
        <taxon>Acinetobacter</taxon>
    </lineage>
</organism>
<accession>A0A3R9F358</accession>
<keyword evidence="2" id="KW-1133">Transmembrane helix</keyword>
<dbReference type="AlphaFoldDB" id="A0A3R9F358"/>
<dbReference type="Proteomes" id="UP000277537">
    <property type="component" value="Unassembled WGS sequence"/>
</dbReference>
<comment type="caution">
    <text evidence="4">The sequence shown here is derived from an EMBL/GenBank/DDBJ whole genome shotgun (WGS) entry which is preliminary data.</text>
</comment>
<dbReference type="RefSeq" id="WP_125273073.1">
    <property type="nucleotide sequence ID" value="NZ_BKWH01000023.1"/>
</dbReference>
<feature type="transmembrane region" description="Helical" evidence="2">
    <location>
        <begin position="39"/>
        <end position="58"/>
    </location>
</feature>
<dbReference type="EMBL" id="JAOCLH010000027">
    <property type="protein sequence ID" value="MDH2173312.1"/>
    <property type="molecule type" value="Genomic_DNA"/>
</dbReference>
<feature type="coiled-coil region" evidence="1">
    <location>
        <begin position="70"/>
        <end position="97"/>
    </location>
</feature>
<proteinExistence type="predicted"/>
<sequence>MKDKKSKSKISIVFGIFVDLVGIACGLWLLIVLEKISGAEFVALSLGFSVIGLIIAFASEVQEFSIAGNSVKLKELRLEAERKIEELDKAKTELFRLMLPQVLQGSQKTLNKIDPRIVSFLNIFDQIKSLEIVNELRCEIEHVLHVLLICQYGKLKVIHQRAKTTENSFDELDSPTSLFVSLNDEKVVQFMKYNNQYQDSHVARGDLVDGIHAYAKLYAIKLKLDKLVN</sequence>
<evidence type="ECO:0000313" key="5">
    <source>
        <dbReference type="Proteomes" id="UP000277537"/>
    </source>
</evidence>
<dbReference type="Proteomes" id="UP001162261">
    <property type="component" value="Unassembled WGS sequence"/>
</dbReference>
<name>A0A3R9F358_ACIJO</name>
<evidence type="ECO:0000313" key="3">
    <source>
        <dbReference type="EMBL" id="MDH2173312.1"/>
    </source>
</evidence>
<keyword evidence="1" id="KW-0175">Coiled coil</keyword>
<reference evidence="3" key="2">
    <citation type="submission" date="2022-09" db="EMBL/GenBank/DDBJ databases">
        <title>Intensive care unit water sources are persistently colonized with multi-drug resistant bacteria and are the site of extensive horizontal gene transfer of antibiotic resistance genes.</title>
        <authorList>
            <person name="Diorio-Toth L."/>
        </authorList>
    </citation>
    <scope>NUCLEOTIDE SEQUENCE</scope>
    <source>
        <strain evidence="3">GD03649</strain>
    </source>
</reference>
<keyword evidence="2" id="KW-0472">Membrane</keyword>
<gene>
    <name evidence="4" type="ORF">EGT73_00355</name>
    <name evidence="3" type="ORF">N5J46_12935</name>
</gene>
<protein>
    <submittedName>
        <fullName evidence="4">Uncharacterized protein</fullName>
    </submittedName>
</protein>
<evidence type="ECO:0000256" key="1">
    <source>
        <dbReference type="SAM" id="Coils"/>
    </source>
</evidence>
<reference evidence="4 5" key="1">
    <citation type="submission" date="2018-10" db="EMBL/GenBank/DDBJ databases">
        <title>Transmission dynamics of multidrug resistant bacteria on intensive care unit surfaces.</title>
        <authorList>
            <person name="D'Souza A.W."/>
            <person name="Potter R.F."/>
            <person name="Wallace M."/>
            <person name="Shupe A."/>
            <person name="Patel S."/>
            <person name="Sun S."/>
            <person name="Gul D."/>
            <person name="Kwon J.H."/>
            <person name="Andleeb S."/>
            <person name="Burnham C.-A.D."/>
            <person name="Dantas G."/>
        </authorList>
    </citation>
    <scope>NUCLEOTIDE SEQUENCE [LARGE SCALE GENOMIC DNA]</scope>
    <source>
        <strain evidence="4 5">AJ_385</strain>
    </source>
</reference>